<protein>
    <submittedName>
        <fullName evidence="2">Uncharacterized protein LOC106180455</fullName>
    </submittedName>
</protein>
<dbReference type="KEGG" id="lak:106180455"/>
<reference evidence="2" key="1">
    <citation type="submission" date="2025-08" db="UniProtKB">
        <authorList>
            <consortium name="RefSeq"/>
        </authorList>
    </citation>
    <scope>IDENTIFICATION</scope>
    <source>
        <tissue evidence="2">Gonads</tissue>
    </source>
</reference>
<proteinExistence type="predicted"/>
<dbReference type="InParanoid" id="A0A1S3KB84"/>
<dbReference type="RefSeq" id="XP_013419895.1">
    <property type="nucleotide sequence ID" value="XM_013564441.1"/>
</dbReference>
<sequence>MALHNNYSIVAVTVIAAVALAGTLGAVPISKKAAPDVGKKYNLHKGVKRENENVQVNVEDNVTVNNVTDEHFQVAMNSSGSLIIYKLEINNTYVCFFTPMNTSDDIHEV</sequence>
<keyword evidence="1" id="KW-1185">Reference proteome</keyword>
<dbReference type="GeneID" id="106180455"/>
<organism evidence="1 2">
    <name type="scientific">Lingula anatina</name>
    <name type="common">Brachiopod</name>
    <name type="synonym">Lingula unguis</name>
    <dbReference type="NCBI Taxonomy" id="7574"/>
    <lineage>
        <taxon>Eukaryota</taxon>
        <taxon>Metazoa</taxon>
        <taxon>Spiralia</taxon>
        <taxon>Lophotrochozoa</taxon>
        <taxon>Brachiopoda</taxon>
        <taxon>Linguliformea</taxon>
        <taxon>Lingulata</taxon>
        <taxon>Lingulida</taxon>
        <taxon>Linguloidea</taxon>
        <taxon>Lingulidae</taxon>
        <taxon>Lingula</taxon>
    </lineage>
</organism>
<accession>A0A1S3KB84</accession>
<evidence type="ECO:0000313" key="2">
    <source>
        <dbReference type="RefSeq" id="XP_013419895.1"/>
    </source>
</evidence>
<gene>
    <name evidence="2" type="primary">LOC106180455</name>
</gene>
<dbReference type="Proteomes" id="UP000085678">
    <property type="component" value="Unplaced"/>
</dbReference>
<dbReference type="AlphaFoldDB" id="A0A1S3KB84"/>
<name>A0A1S3KB84_LINAN</name>
<evidence type="ECO:0000313" key="1">
    <source>
        <dbReference type="Proteomes" id="UP000085678"/>
    </source>
</evidence>